<dbReference type="STRING" id="195883.A0A482XDF1"/>
<evidence type="ECO:0000259" key="1">
    <source>
        <dbReference type="Pfam" id="PF14961"/>
    </source>
</evidence>
<name>A0A482XDF1_LAOST</name>
<keyword evidence="4" id="KW-1185">Reference proteome</keyword>
<feature type="domain" description="BROMI C-terminal Rab TBC-like" evidence="2">
    <location>
        <begin position="831"/>
        <end position="1213"/>
    </location>
</feature>
<organism evidence="3 4">
    <name type="scientific">Laodelphax striatellus</name>
    <name type="common">Small brown planthopper</name>
    <name type="synonym">Delphax striatella</name>
    <dbReference type="NCBI Taxonomy" id="195883"/>
    <lineage>
        <taxon>Eukaryota</taxon>
        <taxon>Metazoa</taxon>
        <taxon>Ecdysozoa</taxon>
        <taxon>Arthropoda</taxon>
        <taxon>Hexapoda</taxon>
        <taxon>Insecta</taxon>
        <taxon>Pterygota</taxon>
        <taxon>Neoptera</taxon>
        <taxon>Paraneoptera</taxon>
        <taxon>Hemiptera</taxon>
        <taxon>Auchenorrhyncha</taxon>
        <taxon>Fulgoroidea</taxon>
        <taxon>Delphacidae</taxon>
        <taxon>Criomorphinae</taxon>
        <taxon>Laodelphax</taxon>
    </lineage>
</organism>
<protein>
    <recommendedName>
        <fullName evidence="5">Protein broad-minded</fullName>
    </recommendedName>
</protein>
<dbReference type="OrthoDB" id="6580556at2759"/>
<dbReference type="AlphaFoldDB" id="A0A482XDF1"/>
<sequence>MDNQVDIDNLCEGMKEMFINHALGRQISNGLDVEEVSNNSNLAMKVRSFIDTALTNNMNNELQSLNEVNPHNWQMYASRIARTILESSQMSCTQENLNNMLETCTQELITRFSHHFENYDFSSGSHQRNLLPIDAGNDAAVSVSDQPIGGDLSSLLRPHNFAELAQSISLKTPLYVRVQSLNILLSSQISDAISSNHWESIQKCLQVALCDESFEVFQLGLQMHAKLVQSSIPEATKESFLNTLESLCQHYHLRKSDFQEILFQVPSHFRMIRMCSLLLIIIKDLTLNLPRFGEKRLIDMIENFVHLLTIQGNKNTTNVSPYNFLACLDPDANWIDSFIQSASSRRLLLGKLSENNTFISIAVQDTMDWLKNPSLPTDESGLLNDYLQGKITKNVVRFSNFLHGLSLISKICSFESGLTMFPVMLNKTETVRLQDITEMVLRFLNEQQLIEERMEVVFSDSLTKLLVSAAVSLMKIKENQNSQLLQIVFEPLARNPITPLYHTVLLLDMLAKLPEGPQNCFFRYGAHNRKKILVVSPSSADVSQRRSVGKDVKSVHERQNSLNASFCPMKIFINCIIKLLNNRELRNMALTAKLLDIGANILRLHEGIAILELNKCQLLNVALSVYEELTALSRSQGGDNILVERNCYLLYSSLQNFIIKVGTTPLGFSMLVTECPSAVTNCLLNKLEQLDTPWECPDWRIFVTYCVASQNDDKVIGEQALAKSQLLDLWAALEVETDSTIDIDERKQQLFTVMATCASCLQGVMAIVNHANDADNTDDYNGSDDTITEQLFEYRPTTANEILSKKSLLEIISCDYRVQETVLTVLNIFTAQLNCALYLQAKLQIQELLLAQQKSSRIDESSDTVIIDECSLLRHEILERSHHVSAAAAAPPKLYFALPCGPVERRQRPRTGKHGGCGELARFVQETRSGLHDATWLKQARKAYRAGCVAGDEIKCGLFVDLVSLVQKTTTVGDTGNCLKWPTVEQVERVVLLSEEEIGVQLVIRYGLNHRLLQSSQHNSENLSLLLRMTKLLFGKVEQETFTGFDWFLSTIFLISSGNVERCQNILSVLVTMPCIMIIWPRYAEFQSHKTDAFGHLLESLISYEAPLAFNALRMGGVSWWQVCRAWLTECCWRLMSCRDVCGWLTFLVLHSSAEYSLYALAAILLHSHKTLLQRANQLTLWTMITNPPDRLSMNDLLPHIDKLWKRYHSGLLPLLISSTVGSAH</sequence>
<dbReference type="InterPro" id="IPR055392">
    <property type="entry name" value="BROMI_C"/>
</dbReference>
<proteinExistence type="predicted"/>
<dbReference type="InParanoid" id="A0A482XDF1"/>
<gene>
    <name evidence="3" type="ORF">LSTR_LSTR007240</name>
</gene>
<reference evidence="3 4" key="1">
    <citation type="journal article" date="2017" name="Gigascience">
        <title>Genome sequence of the small brown planthopper, Laodelphax striatellus.</title>
        <authorList>
            <person name="Zhu J."/>
            <person name="Jiang F."/>
            <person name="Wang X."/>
            <person name="Yang P."/>
            <person name="Bao Y."/>
            <person name="Zhao W."/>
            <person name="Wang W."/>
            <person name="Lu H."/>
            <person name="Wang Q."/>
            <person name="Cui N."/>
            <person name="Li J."/>
            <person name="Chen X."/>
            <person name="Luo L."/>
            <person name="Yu J."/>
            <person name="Kang L."/>
            <person name="Cui F."/>
        </authorList>
    </citation>
    <scope>NUCLEOTIDE SEQUENCE [LARGE SCALE GENOMIC DNA]</scope>
    <source>
        <strain evidence="3">Lst14</strain>
    </source>
</reference>
<dbReference type="EMBL" id="QKKF02012050">
    <property type="protein sequence ID" value="RZF43904.1"/>
    <property type="molecule type" value="Genomic_DNA"/>
</dbReference>
<evidence type="ECO:0000313" key="4">
    <source>
        <dbReference type="Proteomes" id="UP000291343"/>
    </source>
</evidence>
<dbReference type="Proteomes" id="UP000291343">
    <property type="component" value="Unassembled WGS sequence"/>
</dbReference>
<evidence type="ECO:0000313" key="3">
    <source>
        <dbReference type="EMBL" id="RZF43904.1"/>
    </source>
</evidence>
<evidence type="ECO:0000259" key="2">
    <source>
        <dbReference type="Pfam" id="PF23440"/>
    </source>
</evidence>
<comment type="caution">
    <text evidence="3">The sequence shown here is derived from an EMBL/GenBank/DDBJ whole genome shotgun (WGS) entry which is preliminary data.</text>
</comment>
<dbReference type="Pfam" id="PF14961">
    <property type="entry name" value="BROMI"/>
    <property type="match status" value="1"/>
</dbReference>
<feature type="domain" description="BROMI middle region" evidence="1">
    <location>
        <begin position="163"/>
        <end position="460"/>
    </location>
</feature>
<dbReference type="InterPro" id="IPR032735">
    <property type="entry name" value="BROMI_M"/>
</dbReference>
<dbReference type="Pfam" id="PF23440">
    <property type="entry name" value="BROMI_C"/>
    <property type="match status" value="1"/>
</dbReference>
<accession>A0A482XDF1</accession>
<evidence type="ECO:0008006" key="5">
    <source>
        <dbReference type="Google" id="ProtNLM"/>
    </source>
</evidence>